<reference evidence="11 12" key="1">
    <citation type="submission" date="2022-02" db="EMBL/GenBank/DDBJ databases">
        <title>Genome sequence data of Kingella unionensis sp. nov. strain CICC 24913 (CCUG 75125).</title>
        <authorList>
            <person name="Xiao M."/>
        </authorList>
    </citation>
    <scope>NUCLEOTIDE SEQUENCE [LARGE SCALE GENOMIC DNA]</scope>
    <source>
        <strain evidence="11 12">CICC 24913</strain>
    </source>
</reference>
<keyword evidence="2" id="KW-1003">Cell membrane</keyword>
<dbReference type="RefSeq" id="WP_238745767.1">
    <property type="nucleotide sequence ID" value="NZ_JAKOOW010000009.1"/>
</dbReference>
<evidence type="ECO:0000313" key="11">
    <source>
        <dbReference type="EMBL" id="MCG6503421.1"/>
    </source>
</evidence>
<dbReference type="SMART" id="SM00028">
    <property type="entry name" value="TPR"/>
    <property type="match status" value="3"/>
</dbReference>
<protein>
    <recommendedName>
        <fullName evidence="8">Ancillary SecYEG translocon subunit</fullName>
    </recommendedName>
</protein>
<keyword evidence="3 9" id="KW-0812">Transmembrane</keyword>
<dbReference type="InterPro" id="IPR026039">
    <property type="entry name" value="YfgM"/>
</dbReference>
<dbReference type="SUPFAM" id="SSF48452">
    <property type="entry name" value="TPR-like"/>
    <property type="match status" value="1"/>
</dbReference>
<comment type="caution">
    <text evidence="11">The sequence shown here is derived from an EMBL/GenBank/DDBJ whole genome shotgun (WGS) entry which is preliminary data.</text>
</comment>
<feature type="domain" description="Ancillary SecYEG translocon subunit/Cell division coordinator CpoB TPR" evidence="10">
    <location>
        <begin position="15"/>
        <end position="195"/>
    </location>
</feature>
<dbReference type="Proteomes" id="UP001298424">
    <property type="component" value="Unassembled WGS sequence"/>
</dbReference>
<evidence type="ECO:0000256" key="2">
    <source>
        <dbReference type="ARBA" id="ARBA00022475"/>
    </source>
</evidence>
<sequence>MSAHHDEQQDIETAKHLWRSGGKWVFAALVAAAIGYFGYVIYQHQLGKRAEAAAALAAGVAEDEGRFKTLQQEYPDSMGAAEAAFQVAAKQFDAGKYDEAAATYQWLQANNPQPAVQAAAVQNLAKVRLQQQKYDDALKALATPVDEAYRGLIEETRGDIYSAQGKTKEAAAAYKAALEKLPEDSPARDLLEMKTAD</sequence>
<evidence type="ECO:0000256" key="3">
    <source>
        <dbReference type="ARBA" id="ARBA00022692"/>
    </source>
</evidence>
<name>A0ABS9NKV1_9NEIS</name>
<dbReference type="InterPro" id="IPR018704">
    <property type="entry name" value="SecYEG/CpoB_TPR"/>
</dbReference>
<evidence type="ECO:0000256" key="9">
    <source>
        <dbReference type="SAM" id="Phobius"/>
    </source>
</evidence>
<keyword evidence="12" id="KW-1185">Reference proteome</keyword>
<accession>A0ABS9NKV1</accession>
<comment type="similarity">
    <text evidence="7">Belongs to the YfgM family.</text>
</comment>
<keyword evidence="4 9" id="KW-1133">Transmembrane helix</keyword>
<organism evidence="11 12">
    <name type="scientific">Kingella pumchi</name>
    <dbReference type="NCBI Taxonomy" id="2779506"/>
    <lineage>
        <taxon>Bacteria</taxon>
        <taxon>Pseudomonadati</taxon>
        <taxon>Pseudomonadota</taxon>
        <taxon>Betaproteobacteria</taxon>
        <taxon>Neisseriales</taxon>
        <taxon>Neisseriaceae</taxon>
        <taxon>Kingella</taxon>
    </lineage>
</organism>
<evidence type="ECO:0000256" key="5">
    <source>
        <dbReference type="ARBA" id="ARBA00023136"/>
    </source>
</evidence>
<evidence type="ECO:0000256" key="7">
    <source>
        <dbReference type="ARBA" id="ARBA00024197"/>
    </source>
</evidence>
<dbReference type="Gene3D" id="1.25.40.10">
    <property type="entry name" value="Tetratricopeptide repeat domain"/>
    <property type="match status" value="1"/>
</dbReference>
<dbReference type="InterPro" id="IPR011990">
    <property type="entry name" value="TPR-like_helical_dom_sf"/>
</dbReference>
<dbReference type="PANTHER" id="PTHR38035">
    <property type="entry name" value="UPF0070 PROTEIN YFGM"/>
    <property type="match status" value="1"/>
</dbReference>
<dbReference type="EMBL" id="JAKOOW010000009">
    <property type="protein sequence ID" value="MCG6503421.1"/>
    <property type="molecule type" value="Genomic_DNA"/>
</dbReference>
<evidence type="ECO:0000313" key="12">
    <source>
        <dbReference type="Proteomes" id="UP001298424"/>
    </source>
</evidence>
<evidence type="ECO:0000256" key="1">
    <source>
        <dbReference type="ARBA" id="ARBA00004401"/>
    </source>
</evidence>
<keyword evidence="5 9" id="KW-0472">Membrane</keyword>
<dbReference type="PANTHER" id="PTHR38035:SF1">
    <property type="entry name" value="ANCILLARY SECYEG TRANSLOCON SUBUNIT"/>
    <property type="match status" value="1"/>
</dbReference>
<evidence type="ECO:0000256" key="8">
    <source>
        <dbReference type="ARBA" id="ARBA00024235"/>
    </source>
</evidence>
<proteinExistence type="inferred from homology"/>
<evidence type="ECO:0000259" key="10">
    <source>
        <dbReference type="Pfam" id="PF09976"/>
    </source>
</evidence>
<dbReference type="InterPro" id="IPR019734">
    <property type="entry name" value="TPR_rpt"/>
</dbReference>
<dbReference type="Pfam" id="PF09976">
    <property type="entry name" value="TPR_21"/>
    <property type="match status" value="1"/>
</dbReference>
<feature type="transmembrane region" description="Helical" evidence="9">
    <location>
        <begin position="24"/>
        <end position="42"/>
    </location>
</feature>
<keyword evidence="6" id="KW-0143">Chaperone</keyword>
<evidence type="ECO:0000256" key="6">
    <source>
        <dbReference type="ARBA" id="ARBA00023186"/>
    </source>
</evidence>
<evidence type="ECO:0000256" key="4">
    <source>
        <dbReference type="ARBA" id="ARBA00022989"/>
    </source>
</evidence>
<comment type="subcellular location">
    <subcellularLocation>
        <location evidence="1">Cell membrane</location>
        <topology evidence="1">Single-pass type II membrane protein</topology>
    </subcellularLocation>
</comment>
<gene>
    <name evidence="11" type="ORF">MB824_02785</name>
</gene>